<protein>
    <recommendedName>
        <fullName evidence="6">PDZ domain-containing protein</fullName>
    </recommendedName>
</protein>
<evidence type="ECO:0000256" key="3">
    <source>
        <dbReference type="ARBA" id="ARBA00022801"/>
    </source>
</evidence>
<dbReference type="Gene3D" id="2.40.10.120">
    <property type="match status" value="1"/>
</dbReference>
<evidence type="ECO:0000256" key="1">
    <source>
        <dbReference type="ARBA" id="ARBA00010541"/>
    </source>
</evidence>
<feature type="region of interest" description="Disordered" evidence="5">
    <location>
        <begin position="71"/>
        <end position="120"/>
    </location>
</feature>
<evidence type="ECO:0000256" key="5">
    <source>
        <dbReference type="SAM" id="MobiDB-lite"/>
    </source>
</evidence>
<comment type="caution">
    <text evidence="7">The sequence shown here is derived from an EMBL/GenBank/DDBJ whole genome shotgun (WGS) entry which is preliminary data.</text>
</comment>
<gene>
    <name evidence="7" type="ORF">PRECH8_15120</name>
</gene>
<keyword evidence="2" id="KW-0645">Protease</keyword>
<dbReference type="PANTHER" id="PTHR22939:SF129">
    <property type="entry name" value="SERINE PROTEASE HTRA2, MITOCHONDRIAL"/>
    <property type="match status" value="1"/>
</dbReference>
<dbReference type="RefSeq" id="WP_200966465.1">
    <property type="nucleotide sequence ID" value="NZ_BMAQ01000013.1"/>
</dbReference>
<dbReference type="Pfam" id="PF13180">
    <property type="entry name" value="PDZ_2"/>
    <property type="match status" value="1"/>
</dbReference>
<dbReference type="SUPFAM" id="SSF50494">
    <property type="entry name" value="Trypsin-like serine proteases"/>
    <property type="match status" value="1"/>
</dbReference>
<dbReference type="PRINTS" id="PR00834">
    <property type="entry name" value="PROTEASES2C"/>
</dbReference>
<name>A0A916QCH2_9BACL</name>
<dbReference type="GO" id="GO:0004252">
    <property type="term" value="F:serine-type endopeptidase activity"/>
    <property type="evidence" value="ECO:0007669"/>
    <property type="project" value="InterPro"/>
</dbReference>
<evidence type="ECO:0000256" key="4">
    <source>
        <dbReference type="ARBA" id="ARBA00022825"/>
    </source>
</evidence>
<evidence type="ECO:0000256" key="2">
    <source>
        <dbReference type="ARBA" id="ARBA00022670"/>
    </source>
</evidence>
<dbReference type="Proteomes" id="UP000654993">
    <property type="component" value="Unassembled WGS sequence"/>
</dbReference>
<keyword evidence="3" id="KW-0378">Hydrolase</keyword>
<feature type="compositionally biased region" description="Basic and acidic residues" evidence="5">
    <location>
        <begin position="91"/>
        <end position="109"/>
    </location>
</feature>
<reference evidence="7" key="2">
    <citation type="journal article" date="2021" name="Data Brief">
        <title>Draft genome sequence data of the facultative, thermophilic, xylanolytic bacterium Paenibacillus sp. strain DA-C8.</title>
        <authorList>
            <person name="Chhe C."/>
            <person name="Uke A."/>
            <person name="Baramee S."/>
            <person name="Ungkulpasvich U."/>
            <person name="Tachaapaikoon C."/>
            <person name="Pason P."/>
            <person name="Waeonukul R."/>
            <person name="Ratanakhanokchai K."/>
            <person name="Kosugi A."/>
        </authorList>
    </citation>
    <scope>NUCLEOTIDE SEQUENCE</scope>
    <source>
        <strain evidence="7">DA-C8</strain>
    </source>
</reference>
<comment type="similarity">
    <text evidence="1">Belongs to the peptidase S1C family.</text>
</comment>
<dbReference type="GO" id="GO:0006508">
    <property type="term" value="P:proteolysis"/>
    <property type="evidence" value="ECO:0007669"/>
    <property type="project" value="UniProtKB-KW"/>
</dbReference>
<dbReference type="InterPro" id="IPR009003">
    <property type="entry name" value="Peptidase_S1_PA"/>
</dbReference>
<dbReference type="PANTHER" id="PTHR22939">
    <property type="entry name" value="SERINE PROTEASE FAMILY S1C HTRA-RELATED"/>
    <property type="match status" value="1"/>
</dbReference>
<keyword evidence="8" id="KW-1185">Reference proteome</keyword>
<dbReference type="AlphaFoldDB" id="A0A916QCH2"/>
<sequence length="446" mass="47816">MGLFQDDFYSTKPSRAAVNRRRRMRIEPLRLPVLLFIIGLALILAQLTLGSAAEDQPVSGEVHLELPSDVDSSAAYDQNGDEDPEPSTGERAVHASQEEDKDVHGHPNHGDSSSADDSVEGIDEISYRSDIARATAQVYDAVVSIVMKSEEETVDWDKIYAIGSGIVFRIEGDTAYIVTNHHVAAAAEDLEIVLADGRKKAAELIGSDAISDLAVLSTDAEGITKTAVFGTSSNLQIGEPAIAIGNPLGLGHAHTITSGIISSTQRSIPVSLSGSGVLDWEMEVLQTDAAINSGNSGGALININGEVIGINTMKIAWFGVEGLGFAIPIDLAAPIIEELVEKGRVSRPYIGIGAVNLRDYTGEDPLDLPEQVKAGAVILSVDGPAKKAGLRKHDVIVRLDDTAVNDMIDVRKYLYNHKGIGEPIKVTLYRNGRERTYEFELGEMPE</sequence>
<evidence type="ECO:0000259" key="6">
    <source>
        <dbReference type="SMART" id="SM00228"/>
    </source>
</evidence>
<evidence type="ECO:0000313" key="8">
    <source>
        <dbReference type="Proteomes" id="UP000654993"/>
    </source>
</evidence>
<dbReference type="SMART" id="SM00228">
    <property type="entry name" value="PDZ"/>
    <property type="match status" value="1"/>
</dbReference>
<keyword evidence="4" id="KW-0720">Serine protease</keyword>
<dbReference type="SUPFAM" id="SSF50156">
    <property type="entry name" value="PDZ domain-like"/>
    <property type="match status" value="1"/>
</dbReference>
<dbReference type="InterPro" id="IPR001940">
    <property type="entry name" value="Peptidase_S1C"/>
</dbReference>
<evidence type="ECO:0000313" key="7">
    <source>
        <dbReference type="EMBL" id="GFR38216.1"/>
    </source>
</evidence>
<dbReference type="Pfam" id="PF13365">
    <property type="entry name" value="Trypsin_2"/>
    <property type="match status" value="1"/>
</dbReference>
<dbReference type="InterPro" id="IPR001478">
    <property type="entry name" value="PDZ"/>
</dbReference>
<dbReference type="InterPro" id="IPR036034">
    <property type="entry name" value="PDZ_sf"/>
</dbReference>
<reference evidence="7" key="1">
    <citation type="submission" date="2020-08" db="EMBL/GenBank/DDBJ databases">
        <authorList>
            <person name="Uke A."/>
            <person name="Chhe C."/>
            <person name="Baramee S."/>
            <person name="Kosugi A."/>
        </authorList>
    </citation>
    <scope>NUCLEOTIDE SEQUENCE</scope>
    <source>
        <strain evidence="7">DA-C8</strain>
    </source>
</reference>
<organism evidence="7 8">
    <name type="scientific">Insulibacter thermoxylanivorax</name>
    <dbReference type="NCBI Taxonomy" id="2749268"/>
    <lineage>
        <taxon>Bacteria</taxon>
        <taxon>Bacillati</taxon>
        <taxon>Bacillota</taxon>
        <taxon>Bacilli</taxon>
        <taxon>Bacillales</taxon>
        <taxon>Paenibacillaceae</taxon>
        <taxon>Insulibacter</taxon>
    </lineage>
</organism>
<proteinExistence type="inferred from homology"/>
<dbReference type="EMBL" id="BMAQ01000013">
    <property type="protein sequence ID" value="GFR38216.1"/>
    <property type="molecule type" value="Genomic_DNA"/>
</dbReference>
<dbReference type="Gene3D" id="2.30.42.10">
    <property type="match status" value="1"/>
</dbReference>
<feature type="domain" description="PDZ" evidence="6">
    <location>
        <begin position="321"/>
        <end position="432"/>
    </location>
</feature>
<accession>A0A916QCH2</accession>